<dbReference type="InterPro" id="IPR002346">
    <property type="entry name" value="Mopterin_DH_FAD-bd"/>
</dbReference>
<dbReference type="InterPro" id="IPR014307">
    <property type="entry name" value="Xanthine_DH_ssu"/>
</dbReference>
<keyword evidence="5" id="KW-0408">Iron</keyword>
<gene>
    <name evidence="8" type="primary">xdhA</name>
    <name evidence="8" type="ORF">C9I99_01215</name>
</gene>
<keyword evidence="2" id="KW-0479">Metal-binding</keyword>
<dbReference type="PROSITE" id="PS00197">
    <property type="entry name" value="2FE2S_FER_1"/>
    <property type="match status" value="1"/>
</dbReference>
<name>A0A2T3J2Z0_9GAMM</name>
<dbReference type="InterPro" id="IPR012175">
    <property type="entry name" value="Xanth_DH_ssu_bac"/>
</dbReference>
<dbReference type="Gene3D" id="3.30.43.10">
    <property type="entry name" value="Uridine Diphospho-n-acetylenolpyruvylglucosamine Reductase, domain 2"/>
    <property type="match status" value="1"/>
</dbReference>
<dbReference type="PANTHER" id="PTHR45444">
    <property type="entry name" value="XANTHINE DEHYDROGENASE"/>
    <property type="match status" value="1"/>
</dbReference>
<dbReference type="InterPro" id="IPR036683">
    <property type="entry name" value="CO_DH_flav_C_dom_sf"/>
</dbReference>
<dbReference type="EMBL" id="PYMH01000001">
    <property type="protein sequence ID" value="PSU35667.1"/>
    <property type="molecule type" value="Genomic_DNA"/>
</dbReference>
<keyword evidence="4" id="KW-0560">Oxidoreductase</keyword>
<feature type="domain" description="FAD-binding PCMH-type" evidence="7">
    <location>
        <begin position="182"/>
        <end position="362"/>
    </location>
</feature>
<dbReference type="OrthoDB" id="9775084at2"/>
<evidence type="ECO:0000259" key="7">
    <source>
        <dbReference type="PROSITE" id="PS51387"/>
    </source>
</evidence>
<dbReference type="PANTHER" id="PTHR45444:SF3">
    <property type="entry name" value="XANTHINE DEHYDROGENASE"/>
    <property type="match status" value="1"/>
</dbReference>
<dbReference type="InterPro" id="IPR005107">
    <property type="entry name" value="CO_DH_flav_C"/>
</dbReference>
<dbReference type="PIRSF" id="PIRSF036557">
    <property type="entry name" value="XdhA_RC"/>
    <property type="match status" value="1"/>
</dbReference>
<dbReference type="InterPro" id="IPR016169">
    <property type="entry name" value="FAD-bd_PCMH_sub2"/>
</dbReference>
<dbReference type="Pfam" id="PF03450">
    <property type="entry name" value="CO_deh_flav_C"/>
    <property type="match status" value="1"/>
</dbReference>
<dbReference type="Gene3D" id="3.30.390.50">
    <property type="entry name" value="CO dehydrogenase flavoprotein, C-terminal domain"/>
    <property type="match status" value="1"/>
</dbReference>
<dbReference type="GO" id="GO:0051537">
    <property type="term" value="F:2 iron, 2 sulfur cluster binding"/>
    <property type="evidence" value="ECO:0007669"/>
    <property type="project" value="InterPro"/>
</dbReference>
<dbReference type="InterPro" id="IPR001041">
    <property type="entry name" value="2Fe-2S_ferredoxin-type"/>
</dbReference>
<dbReference type="PROSITE" id="PS51085">
    <property type="entry name" value="2FE2S_FER_2"/>
    <property type="match status" value="1"/>
</dbReference>
<protein>
    <submittedName>
        <fullName evidence="8">Xanthine dehydrogenase small subunit</fullName>
    </submittedName>
</protein>
<feature type="domain" description="2Fe-2S ferredoxin-type" evidence="6">
    <location>
        <begin position="1"/>
        <end position="86"/>
    </location>
</feature>
<dbReference type="InterPro" id="IPR036884">
    <property type="entry name" value="2Fe-2S-bd_dom_sf"/>
</dbReference>
<dbReference type="InterPro" id="IPR036010">
    <property type="entry name" value="2Fe-2S_ferredoxin-like_sf"/>
</dbReference>
<evidence type="ECO:0000313" key="9">
    <source>
        <dbReference type="Proteomes" id="UP000241222"/>
    </source>
</evidence>
<dbReference type="InterPro" id="IPR016167">
    <property type="entry name" value="FAD-bd_PCMH_sub1"/>
</dbReference>
<organism evidence="8 9">
    <name type="scientific">Photobacterium lutimaris</name>
    <dbReference type="NCBI Taxonomy" id="388278"/>
    <lineage>
        <taxon>Bacteria</taxon>
        <taxon>Pseudomonadati</taxon>
        <taxon>Pseudomonadota</taxon>
        <taxon>Gammaproteobacteria</taxon>
        <taxon>Vibrionales</taxon>
        <taxon>Vibrionaceae</taxon>
        <taxon>Photobacterium</taxon>
    </lineage>
</organism>
<dbReference type="RefSeq" id="WP_107347022.1">
    <property type="nucleotide sequence ID" value="NZ_PYMH01000001.1"/>
</dbReference>
<dbReference type="Pfam" id="PF00941">
    <property type="entry name" value="FAD_binding_5"/>
    <property type="match status" value="1"/>
</dbReference>
<dbReference type="PROSITE" id="PS51387">
    <property type="entry name" value="FAD_PCMH"/>
    <property type="match status" value="1"/>
</dbReference>
<dbReference type="InterPro" id="IPR036318">
    <property type="entry name" value="FAD-bd_PCMH-like_sf"/>
</dbReference>
<evidence type="ECO:0000256" key="2">
    <source>
        <dbReference type="ARBA" id="ARBA00022723"/>
    </source>
</evidence>
<dbReference type="NCBIfam" id="TIGR02963">
    <property type="entry name" value="xanthine_xdhA"/>
    <property type="match status" value="1"/>
</dbReference>
<dbReference type="CDD" id="cd00207">
    <property type="entry name" value="fer2"/>
    <property type="match status" value="1"/>
</dbReference>
<comment type="caution">
    <text evidence="8">The sequence shown here is derived from an EMBL/GenBank/DDBJ whole genome shotgun (WGS) entry which is preliminary data.</text>
</comment>
<keyword evidence="1" id="KW-0285">Flavoprotein</keyword>
<dbReference type="SUPFAM" id="SSF55447">
    <property type="entry name" value="CO dehydrogenase flavoprotein C-terminal domain-like"/>
    <property type="match status" value="1"/>
</dbReference>
<dbReference type="GO" id="GO:0071949">
    <property type="term" value="F:FAD binding"/>
    <property type="evidence" value="ECO:0007669"/>
    <property type="project" value="InterPro"/>
</dbReference>
<dbReference type="InterPro" id="IPR016208">
    <property type="entry name" value="Ald_Oxase/xanthine_DH-like"/>
</dbReference>
<dbReference type="SUPFAM" id="SSF56176">
    <property type="entry name" value="FAD-binding/transporter-associated domain-like"/>
    <property type="match status" value="1"/>
</dbReference>
<dbReference type="Proteomes" id="UP000241222">
    <property type="component" value="Unassembled WGS sequence"/>
</dbReference>
<evidence type="ECO:0000256" key="3">
    <source>
        <dbReference type="ARBA" id="ARBA00022827"/>
    </source>
</evidence>
<dbReference type="GO" id="GO:0005506">
    <property type="term" value="F:iron ion binding"/>
    <property type="evidence" value="ECO:0007669"/>
    <property type="project" value="InterPro"/>
</dbReference>
<dbReference type="SUPFAM" id="SSF54292">
    <property type="entry name" value="2Fe-2S ferredoxin-like"/>
    <property type="match status" value="1"/>
</dbReference>
<keyword evidence="9" id="KW-1185">Reference proteome</keyword>
<dbReference type="InterPro" id="IPR006058">
    <property type="entry name" value="2Fe2S_fd_BS"/>
</dbReference>
<reference evidence="8 9" key="1">
    <citation type="submission" date="2018-03" db="EMBL/GenBank/DDBJ databases">
        <title>Whole genome sequencing of Histamine producing bacteria.</title>
        <authorList>
            <person name="Butler K."/>
        </authorList>
    </citation>
    <scope>NUCLEOTIDE SEQUENCE [LARGE SCALE GENOMIC DNA]</scope>
    <source>
        <strain evidence="8 9">JCM 13586</strain>
    </source>
</reference>
<evidence type="ECO:0000256" key="5">
    <source>
        <dbReference type="ARBA" id="ARBA00023004"/>
    </source>
</evidence>
<dbReference type="Gene3D" id="1.10.150.120">
    <property type="entry name" value="[2Fe-2S]-binding domain"/>
    <property type="match status" value="1"/>
</dbReference>
<evidence type="ECO:0000313" key="8">
    <source>
        <dbReference type="EMBL" id="PSU35667.1"/>
    </source>
</evidence>
<keyword evidence="3" id="KW-0274">FAD</keyword>
<dbReference type="SUPFAM" id="SSF47741">
    <property type="entry name" value="CO dehydrogenase ISP C-domain like"/>
    <property type="match status" value="1"/>
</dbReference>
<dbReference type="GO" id="GO:0004854">
    <property type="term" value="F:xanthine dehydrogenase activity"/>
    <property type="evidence" value="ECO:0007669"/>
    <property type="project" value="InterPro"/>
</dbReference>
<dbReference type="InterPro" id="IPR016166">
    <property type="entry name" value="FAD-bd_PCMH"/>
</dbReference>
<dbReference type="Pfam" id="PF01799">
    <property type="entry name" value="Fer2_2"/>
    <property type="match status" value="1"/>
</dbReference>
<dbReference type="InterPro" id="IPR002888">
    <property type="entry name" value="2Fe-2S-bd"/>
</dbReference>
<evidence type="ECO:0000256" key="1">
    <source>
        <dbReference type="ARBA" id="ARBA00022630"/>
    </source>
</evidence>
<dbReference type="Pfam" id="PF00111">
    <property type="entry name" value="Fer2"/>
    <property type="match status" value="1"/>
</dbReference>
<proteinExistence type="predicted"/>
<dbReference type="AlphaFoldDB" id="A0A2T3J2Z0"/>
<dbReference type="SMART" id="SM01092">
    <property type="entry name" value="CO_deh_flav_C"/>
    <property type="match status" value="1"/>
</dbReference>
<evidence type="ECO:0000259" key="6">
    <source>
        <dbReference type="PROSITE" id="PS51085"/>
    </source>
</evidence>
<sequence length="481" mass="52674">MIKFLLNQELRQEERLSPNMTVLNYLRTVVNKTGTKEGCGSGNCGTCTVVLAELTNDDQLSYRAINACTVFVSALHGKQLITVEALQEQDGSLHPVQQALVDHHGSQCGFCTPGIIMSLFALTKHNPQPSRREATETLSGNLCRCTGYRPILDAALSLGGRYPIRDPFGEQRQSTISKLKGLRHEPGALALGNLNCDIPATSDELAKQLLINPHARLIAGSTDVAMEVTQQHNRVESLIDISHVSDMKTIVETDDRLVIGANVPLSDCREHLARTYPDFGDLLGRFASQQIRNHATMGGNIATASPIGDTLPPLIVLGATLTLRKGDTTRELAIEKAFLGYRKTALRPGEFVETISIPKPDGRELFRCYKVSKRLNDDISTVCAGFNIGIDHGIVASARIAYGGMANVPRRATHCEQHLLGKRWDSTTIDGAMASLESDFTPLSDSRASNVYRSQIAANLLYRYFIEQQNGQIETRVTTYG</sequence>
<accession>A0A2T3J2Z0</accession>
<evidence type="ECO:0000256" key="4">
    <source>
        <dbReference type="ARBA" id="ARBA00023002"/>
    </source>
</evidence>
<dbReference type="InterPro" id="IPR012675">
    <property type="entry name" value="Beta-grasp_dom_sf"/>
</dbReference>
<dbReference type="Gene3D" id="3.10.20.30">
    <property type="match status" value="1"/>
</dbReference>
<dbReference type="Gene3D" id="3.30.465.10">
    <property type="match status" value="1"/>
</dbReference>